<gene>
    <name evidence="1" type="ORF">Lalb_Chr16g0376651</name>
</gene>
<sequence>MEIWSNLSSSNRYMTTKSMYKKHRTLTKYYSSYKFPSPAHYHTLNCILQ</sequence>
<protein>
    <submittedName>
        <fullName evidence="1">Uncharacterized protein</fullName>
    </submittedName>
</protein>
<dbReference type="Proteomes" id="UP000447434">
    <property type="component" value="Chromosome 16"/>
</dbReference>
<keyword evidence="2" id="KW-1185">Reference proteome</keyword>
<proteinExistence type="predicted"/>
<comment type="caution">
    <text evidence="1">The sequence shown here is derived from an EMBL/GenBank/DDBJ whole genome shotgun (WGS) entry which is preliminary data.</text>
</comment>
<evidence type="ECO:0000313" key="1">
    <source>
        <dbReference type="EMBL" id="KAE9596493.1"/>
    </source>
</evidence>
<accession>A0A6A4NVZ2</accession>
<dbReference type="AlphaFoldDB" id="A0A6A4NVZ2"/>
<evidence type="ECO:0000313" key="2">
    <source>
        <dbReference type="Proteomes" id="UP000447434"/>
    </source>
</evidence>
<organism evidence="1 2">
    <name type="scientific">Lupinus albus</name>
    <name type="common">White lupine</name>
    <name type="synonym">Lupinus termis</name>
    <dbReference type="NCBI Taxonomy" id="3870"/>
    <lineage>
        <taxon>Eukaryota</taxon>
        <taxon>Viridiplantae</taxon>
        <taxon>Streptophyta</taxon>
        <taxon>Embryophyta</taxon>
        <taxon>Tracheophyta</taxon>
        <taxon>Spermatophyta</taxon>
        <taxon>Magnoliopsida</taxon>
        <taxon>eudicotyledons</taxon>
        <taxon>Gunneridae</taxon>
        <taxon>Pentapetalae</taxon>
        <taxon>rosids</taxon>
        <taxon>fabids</taxon>
        <taxon>Fabales</taxon>
        <taxon>Fabaceae</taxon>
        <taxon>Papilionoideae</taxon>
        <taxon>50 kb inversion clade</taxon>
        <taxon>genistoids sensu lato</taxon>
        <taxon>core genistoids</taxon>
        <taxon>Genisteae</taxon>
        <taxon>Lupinus</taxon>
    </lineage>
</organism>
<name>A0A6A4NVZ2_LUPAL</name>
<dbReference type="EMBL" id="WOCE01000016">
    <property type="protein sequence ID" value="KAE9596493.1"/>
    <property type="molecule type" value="Genomic_DNA"/>
</dbReference>
<reference evidence="2" key="1">
    <citation type="journal article" date="2020" name="Nat. Commun.">
        <title>Genome sequence of the cluster root forming white lupin.</title>
        <authorList>
            <person name="Hufnagel B."/>
            <person name="Marques A."/>
            <person name="Soriano A."/>
            <person name="Marques L."/>
            <person name="Divol F."/>
            <person name="Doumas P."/>
            <person name="Sallet E."/>
            <person name="Mancinotti D."/>
            <person name="Carrere S."/>
            <person name="Marande W."/>
            <person name="Arribat S."/>
            <person name="Keller J."/>
            <person name="Huneau C."/>
            <person name="Blein T."/>
            <person name="Aime D."/>
            <person name="Laguerre M."/>
            <person name="Taylor J."/>
            <person name="Schubert V."/>
            <person name="Nelson M."/>
            <person name="Geu-Flores F."/>
            <person name="Crespi M."/>
            <person name="Gallardo-Guerrero K."/>
            <person name="Delaux P.-M."/>
            <person name="Salse J."/>
            <person name="Berges H."/>
            <person name="Guyot R."/>
            <person name="Gouzy J."/>
            <person name="Peret B."/>
        </authorList>
    </citation>
    <scope>NUCLEOTIDE SEQUENCE [LARGE SCALE GENOMIC DNA]</scope>
    <source>
        <strain evidence="2">cv. Amiga</strain>
    </source>
</reference>